<accession>F4XNN5</accession>
<name>F4XNN5_9CYAN</name>
<sequence length="41" mass="4816">MDVFWLGILEQFVKYFFYPPPVHLIQALVNFLDVIGGDIFL</sequence>
<dbReference type="HOGENOM" id="CLU_3272920_0_0_3"/>
<evidence type="ECO:0000313" key="2">
    <source>
        <dbReference type="Proteomes" id="UP000003959"/>
    </source>
</evidence>
<evidence type="ECO:0000313" key="1">
    <source>
        <dbReference type="EMBL" id="EGJ33798.1"/>
    </source>
</evidence>
<reference evidence="2" key="1">
    <citation type="journal article" date="2011" name="Proc. Natl. Acad. Sci. U.S.A.">
        <title>Genomic insights into the physiology and ecology of the marine filamentous cyanobacterium Lyngbya majuscula.</title>
        <authorList>
            <person name="Jones A.C."/>
            <person name="Monroe E.A."/>
            <person name="Podell S."/>
            <person name="Hess W.R."/>
            <person name="Klages S."/>
            <person name="Esquenazi E."/>
            <person name="Niessen S."/>
            <person name="Hoover H."/>
            <person name="Rothmann M."/>
            <person name="Lasken R.S."/>
            <person name="Yates J.R.III."/>
            <person name="Reinhardt R."/>
            <person name="Kube M."/>
            <person name="Burkart M.D."/>
            <person name="Allen E.E."/>
            <person name="Dorrestein P.C."/>
            <person name="Gerwick W.H."/>
            <person name="Gerwick L."/>
        </authorList>
    </citation>
    <scope>NUCLEOTIDE SEQUENCE [LARGE SCALE GENOMIC DNA]</scope>
    <source>
        <strain evidence="2">3L</strain>
    </source>
</reference>
<proteinExistence type="predicted"/>
<organism evidence="1 2">
    <name type="scientific">Moorena producens 3L</name>
    <dbReference type="NCBI Taxonomy" id="489825"/>
    <lineage>
        <taxon>Bacteria</taxon>
        <taxon>Bacillati</taxon>
        <taxon>Cyanobacteriota</taxon>
        <taxon>Cyanophyceae</taxon>
        <taxon>Coleofasciculales</taxon>
        <taxon>Coleofasciculaceae</taxon>
        <taxon>Moorena</taxon>
    </lineage>
</organism>
<gene>
    <name evidence="1" type="ORF">LYNGBM3L_20260</name>
</gene>
<dbReference type="AlphaFoldDB" id="F4XNN5"/>
<dbReference type="Proteomes" id="UP000003959">
    <property type="component" value="Unassembled WGS sequence"/>
</dbReference>
<keyword evidence="2" id="KW-1185">Reference proteome</keyword>
<protein>
    <submittedName>
        <fullName evidence="1">Uncharacterized protein</fullName>
    </submittedName>
</protein>
<dbReference type="EMBL" id="GL890840">
    <property type="protein sequence ID" value="EGJ33798.1"/>
    <property type="molecule type" value="Genomic_DNA"/>
</dbReference>